<evidence type="ECO:0000313" key="2">
    <source>
        <dbReference type="Proteomes" id="UP001215280"/>
    </source>
</evidence>
<name>A0AAD7JSL2_9AGAR</name>
<proteinExistence type="predicted"/>
<feature type="non-terminal residue" evidence="1">
    <location>
        <position position="104"/>
    </location>
</feature>
<protein>
    <submittedName>
        <fullName evidence="1">Uncharacterized protein</fullName>
    </submittedName>
</protein>
<evidence type="ECO:0000313" key="1">
    <source>
        <dbReference type="EMBL" id="KAJ7769614.1"/>
    </source>
</evidence>
<dbReference type="Proteomes" id="UP001215280">
    <property type="component" value="Unassembled WGS sequence"/>
</dbReference>
<dbReference type="AlphaFoldDB" id="A0AAD7JSL2"/>
<reference evidence="1" key="1">
    <citation type="submission" date="2023-03" db="EMBL/GenBank/DDBJ databases">
        <title>Massive genome expansion in bonnet fungi (Mycena s.s.) driven by repeated elements and novel gene families across ecological guilds.</title>
        <authorList>
            <consortium name="Lawrence Berkeley National Laboratory"/>
            <person name="Harder C.B."/>
            <person name="Miyauchi S."/>
            <person name="Viragh M."/>
            <person name="Kuo A."/>
            <person name="Thoen E."/>
            <person name="Andreopoulos B."/>
            <person name="Lu D."/>
            <person name="Skrede I."/>
            <person name="Drula E."/>
            <person name="Henrissat B."/>
            <person name="Morin E."/>
            <person name="Kohler A."/>
            <person name="Barry K."/>
            <person name="LaButti K."/>
            <person name="Morin E."/>
            <person name="Salamov A."/>
            <person name="Lipzen A."/>
            <person name="Mereny Z."/>
            <person name="Hegedus B."/>
            <person name="Baldrian P."/>
            <person name="Stursova M."/>
            <person name="Weitz H."/>
            <person name="Taylor A."/>
            <person name="Grigoriev I.V."/>
            <person name="Nagy L.G."/>
            <person name="Martin F."/>
            <person name="Kauserud H."/>
        </authorList>
    </citation>
    <scope>NUCLEOTIDE SEQUENCE</scope>
    <source>
        <strain evidence="1">CBHHK188m</strain>
    </source>
</reference>
<accession>A0AAD7JSL2</accession>
<keyword evidence="2" id="KW-1185">Reference proteome</keyword>
<gene>
    <name evidence="1" type="ORF">DFH07DRAFT_702815</name>
</gene>
<dbReference type="EMBL" id="JARJLG010000025">
    <property type="protein sequence ID" value="KAJ7769614.1"/>
    <property type="molecule type" value="Genomic_DNA"/>
</dbReference>
<comment type="caution">
    <text evidence="1">The sequence shown here is derived from an EMBL/GenBank/DDBJ whole genome shotgun (WGS) entry which is preliminary data.</text>
</comment>
<sequence length="104" mass="12075">PSPVLGIRPEYYVFDVHDYNAYIATCNLRLLHTPRARIALQYGGVIARLTRPEVSDDDFFNESTEDIYADGDCLWDEKSKFAYWHEKLSDREIDLLCGVYHVDS</sequence>
<organism evidence="1 2">
    <name type="scientific">Mycena maculata</name>
    <dbReference type="NCBI Taxonomy" id="230809"/>
    <lineage>
        <taxon>Eukaryota</taxon>
        <taxon>Fungi</taxon>
        <taxon>Dikarya</taxon>
        <taxon>Basidiomycota</taxon>
        <taxon>Agaricomycotina</taxon>
        <taxon>Agaricomycetes</taxon>
        <taxon>Agaricomycetidae</taxon>
        <taxon>Agaricales</taxon>
        <taxon>Marasmiineae</taxon>
        <taxon>Mycenaceae</taxon>
        <taxon>Mycena</taxon>
    </lineage>
</organism>
<feature type="non-terminal residue" evidence="1">
    <location>
        <position position="1"/>
    </location>
</feature>